<evidence type="ECO:0000313" key="9">
    <source>
        <dbReference type="Proteomes" id="UP000230097"/>
    </source>
</evidence>
<comment type="caution">
    <text evidence="8">The sequence shown here is derived from an EMBL/GenBank/DDBJ whole genome shotgun (WGS) entry which is preliminary data.</text>
</comment>
<feature type="compositionally biased region" description="Polar residues" evidence="5">
    <location>
        <begin position="181"/>
        <end position="190"/>
    </location>
</feature>
<feature type="domain" description="Peptidase S8/S53" evidence="6">
    <location>
        <begin position="125"/>
        <end position="188"/>
    </location>
</feature>
<dbReference type="Gene3D" id="3.40.50.200">
    <property type="entry name" value="Peptidase S8/S53 domain"/>
    <property type="match status" value="1"/>
</dbReference>
<evidence type="ECO:0000256" key="4">
    <source>
        <dbReference type="PROSITE-ProRule" id="PRU01240"/>
    </source>
</evidence>
<keyword evidence="3" id="KW-0720">Serine protease</keyword>
<evidence type="ECO:0000256" key="3">
    <source>
        <dbReference type="ARBA" id="ARBA00022825"/>
    </source>
</evidence>
<dbReference type="PROSITE" id="PS00136">
    <property type="entry name" value="SUBTILASE_ASP"/>
    <property type="match status" value="1"/>
</dbReference>
<dbReference type="InterPro" id="IPR000209">
    <property type="entry name" value="Peptidase_S8/S53_dom"/>
</dbReference>
<dbReference type="InterPro" id="IPR036852">
    <property type="entry name" value="Peptidase_S8/S53_dom_sf"/>
</dbReference>
<organism evidence="8 9">
    <name type="scientific">Candidatus Nealsonbacteria bacterium CG_4_9_14_0_8_um_filter_36_17</name>
    <dbReference type="NCBI Taxonomy" id="1974693"/>
    <lineage>
        <taxon>Bacteria</taxon>
        <taxon>Candidatus Nealsoniibacteriota</taxon>
    </lineage>
</organism>
<protein>
    <submittedName>
        <fullName evidence="8">Peptidase S8</fullName>
    </submittedName>
</protein>
<dbReference type="Pfam" id="PF22148">
    <property type="entry name" value="Fervidolysin_NPro-like"/>
    <property type="match status" value="1"/>
</dbReference>
<evidence type="ECO:0000259" key="7">
    <source>
        <dbReference type="Pfam" id="PF22148"/>
    </source>
</evidence>
<evidence type="ECO:0000256" key="5">
    <source>
        <dbReference type="SAM" id="MobiDB-lite"/>
    </source>
</evidence>
<dbReference type="InterPro" id="IPR023827">
    <property type="entry name" value="Peptidase_S8_Asp-AS"/>
</dbReference>
<dbReference type="PROSITE" id="PS51892">
    <property type="entry name" value="SUBTILASE"/>
    <property type="match status" value="1"/>
</dbReference>
<dbReference type="GO" id="GO:0016020">
    <property type="term" value="C:membrane"/>
    <property type="evidence" value="ECO:0007669"/>
    <property type="project" value="TreeGrafter"/>
</dbReference>
<dbReference type="Proteomes" id="UP000230097">
    <property type="component" value="Unassembled WGS sequence"/>
</dbReference>
<evidence type="ECO:0000256" key="1">
    <source>
        <dbReference type="ARBA" id="ARBA00022670"/>
    </source>
</evidence>
<comment type="similarity">
    <text evidence="4">Belongs to the peptidase S8 family.</text>
</comment>
<dbReference type="InterPro" id="IPR015500">
    <property type="entry name" value="Peptidase_S8_subtilisin-rel"/>
</dbReference>
<feature type="region of interest" description="Disordered" evidence="5">
    <location>
        <begin position="166"/>
        <end position="190"/>
    </location>
</feature>
<dbReference type="AlphaFoldDB" id="A0A2M8DLY0"/>
<evidence type="ECO:0000256" key="2">
    <source>
        <dbReference type="ARBA" id="ARBA00022801"/>
    </source>
</evidence>
<evidence type="ECO:0000313" key="8">
    <source>
        <dbReference type="EMBL" id="PJB98906.1"/>
    </source>
</evidence>
<dbReference type="InterPro" id="IPR054399">
    <property type="entry name" value="Fervidolysin-like_N_prodom"/>
</dbReference>
<gene>
    <name evidence="8" type="ORF">CO078_00540</name>
</gene>
<sequence length="190" mass="20894">MGKIKIGLIILGSIALVGLVVAGVVTAKNGSEKGKAEFVQNEIIVKFKGDVKPFRVIKVPEGKVGEKVKEYSKRADVVYAEPNYIAYTQMVPNDPYYKYQWHLDNPEYGGIQMEKAWDISTGSPEVIVAVVDTGIAHEDYGRYCQAADLAKTCFVQGYDFVNNDQHPNDDNRHGTHVAGTIAQSTNNNLG</sequence>
<keyword evidence="1" id="KW-0645">Protease</keyword>
<feature type="non-terminal residue" evidence="8">
    <location>
        <position position="190"/>
    </location>
</feature>
<evidence type="ECO:0000259" key="6">
    <source>
        <dbReference type="Pfam" id="PF00082"/>
    </source>
</evidence>
<dbReference type="GO" id="GO:0004252">
    <property type="term" value="F:serine-type endopeptidase activity"/>
    <property type="evidence" value="ECO:0007669"/>
    <property type="project" value="InterPro"/>
</dbReference>
<keyword evidence="2" id="KW-0378">Hydrolase</keyword>
<dbReference type="Pfam" id="PF00082">
    <property type="entry name" value="Peptidase_S8"/>
    <property type="match status" value="1"/>
</dbReference>
<dbReference type="PANTHER" id="PTHR42884:SF14">
    <property type="entry name" value="NEUROENDOCRINE CONVERTASE 1"/>
    <property type="match status" value="1"/>
</dbReference>
<dbReference type="GO" id="GO:0016485">
    <property type="term" value="P:protein processing"/>
    <property type="evidence" value="ECO:0007669"/>
    <property type="project" value="TreeGrafter"/>
</dbReference>
<feature type="domain" description="Fervidolysin-like N-terminal prodomain" evidence="7">
    <location>
        <begin position="54"/>
        <end position="83"/>
    </location>
</feature>
<proteinExistence type="inferred from homology"/>
<reference evidence="9" key="1">
    <citation type="submission" date="2017-09" db="EMBL/GenBank/DDBJ databases">
        <title>Depth-based differentiation of microbial function through sediment-hosted aquifers and enrichment of novel symbionts in the deep terrestrial subsurface.</title>
        <authorList>
            <person name="Probst A.J."/>
            <person name="Ladd B."/>
            <person name="Jarett J.K."/>
            <person name="Geller-Mcgrath D.E."/>
            <person name="Sieber C.M.K."/>
            <person name="Emerson J.B."/>
            <person name="Anantharaman K."/>
            <person name="Thomas B.C."/>
            <person name="Malmstrom R."/>
            <person name="Stieglmeier M."/>
            <person name="Klingl A."/>
            <person name="Woyke T."/>
            <person name="Ryan C.M."/>
            <person name="Banfield J.F."/>
        </authorList>
    </citation>
    <scope>NUCLEOTIDE SEQUENCE [LARGE SCALE GENOMIC DNA]</scope>
</reference>
<accession>A0A2M8DLY0</accession>
<comment type="caution">
    <text evidence="4">Lacks conserved residue(s) required for the propagation of feature annotation.</text>
</comment>
<dbReference type="EMBL" id="PFTC01000014">
    <property type="protein sequence ID" value="PJB98906.1"/>
    <property type="molecule type" value="Genomic_DNA"/>
</dbReference>
<name>A0A2M8DLY0_9BACT</name>
<dbReference type="PANTHER" id="PTHR42884">
    <property type="entry name" value="PROPROTEIN CONVERTASE SUBTILISIN/KEXIN-RELATED"/>
    <property type="match status" value="1"/>
</dbReference>
<dbReference type="SUPFAM" id="SSF52743">
    <property type="entry name" value="Subtilisin-like"/>
    <property type="match status" value="1"/>
</dbReference>
<dbReference type="PRINTS" id="PR00723">
    <property type="entry name" value="SUBTILISIN"/>
</dbReference>